<evidence type="ECO:0000256" key="2">
    <source>
        <dbReference type="ARBA" id="ARBA00010923"/>
    </source>
</evidence>
<dbReference type="Gene3D" id="3.90.220.20">
    <property type="entry name" value="DNA methylase specificity domains"/>
    <property type="match status" value="1"/>
</dbReference>
<dbReference type="GO" id="GO:0032259">
    <property type="term" value="P:methylation"/>
    <property type="evidence" value="ECO:0007669"/>
    <property type="project" value="UniProtKB-KW"/>
</dbReference>
<evidence type="ECO:0000256" key="10">
    <source>
        <dbReference type="SAM" id="Coils"/>
    </source>
</evidence>
<comment type="similarity">
    <text evidence="2">Belongs to the type-I restriction system S methylase family.</text>
</comment>
<keyword evidence="6" id="KW-0949">S-adenosyl-L-methionine</keyword>
<evidence type="ECO:0000259" key="11">
    <source>
        <dbReference type="Pfam" id="PF01420"/>
    </source>
</evidence>
<comment type="similarity">
    <text evidence="1">Belongs to the N(4)/N(6)-methyltransferase family.</text>
</comment>
<name>A0AAU0F068_9FLAO</name>
<dbReference type="RefSeq" id="WP_327984436.1">
    <property type="nucleotide sequence ID" value="NZ_CP136426.1"/>
</dbReference>
<feature type="domain" description="Type I restriction modification DNA specificity" evidence="11">
    <location>
        <begin position="903"/>
        <end position="1051"/>
    </location>
</feature>
<dbReference type="PROSITE" id="PS00092">
    <property type="entry name" value="N6_MTASE"/>
    <property type="match status" value="1"/>
</dbReference>
<dbReference type="Gene3D" id="1.20.1260.30">
    <property type="match status" value="1"/>
</dbReference>
<evidence type="ECO:0000256" key="9">
    <source>
        <dbReference type="ARBA" id="ARBA00047942"/>
    </source>
</evidence>
<keyword evidence="4" id="KW-0489">Methyltransferase</keyword>
<dbReference type="InterPro" id="IPR003356">
    <property type="entry name" value="DNA_methylase_A-5"/>
</dbReference>
<gene>
    <name evidence="13" type="ORF">BPO_0073</name>
</gene>
<keyword evidence="7" id="KW-0680">Restriction system</keyword>
<evidence type="ECO:0000256" key="1">
    <source>
        <dbReference type="ARBA" id="ARBA00006594"/>
    </source>
</evidence>
<dbReference type="PANTHER" id="PTHR42933">
    <property type="entry name" value="SLR6095 PROTEIN"/>
    <property type="match status" value="1"/>
</dbReference>
<evidence type="ECO:0000256" key="4">
    <source>
        <dbReference type="ARBA" id="ARBA00022603"/>
    </source>
</evidence>
<dbReference type="KEGG" id="bpor:BPO_0073"/>
<reference evidence="13" key="1">
    <citation type="submission" date="2023-10" db="EMBL/GenBank/DDBJ databases">
        <title>Characterization and whole genome sequencing of a novel strain of Bergeyella porcorum QD2021 isolated from pig.</title>
        <authorList>
            <person name="Liu G."/>
            <person name="Chen C."/>
            <person name="Han X."/>
        </authorList>
    </citation>
    <scope>NUCLEOTIDE SEQUENCE</scope>
    <source>
        <strain evidence="13">QD2021</strain>
    </source>
</reference>
<evidence type="ECO:0000256" key="6">
    <source>
        <dbReference type="ARBA" id="ARBA00022691"/>
    </source>
</evidence>
<dbReference type="Pfam" id="PF01420">
    <property type="entry name" value="Methylase_S"/>
    <property type="match status" value="1"/>
</dbReference>
<dbReference type="EMBL" id="CP136426">
    <property type="protein sequence ID" value="WOC50720.1"/>
    <property type="molecule type" value="Genomic_DNA"/>
</dbReference>
<feature type="domain" description="DNA methylase adenine-specific" evidence="12">
    <location>
        <begin position="407"/>
        <end position="653"/>
    </location>
</feature>
<dbReference type="GO" id="GO:0008170">
    <property type="term" value="F:N-methyltransferase activity"/>
    <property type="evidence" value="ECO:0007669"/>
    <property type="project" value="InterPro"/>
</dbReference>
<dbReference type="InterPro" id="IPR000055">
    <property type="entry name" value="Restrct_endonuc_typeI_TRD"/>
</dbReference>
<dbReference type="Gene3D" id="3.40.50.150">
    <property type="entry name" value="Vaccinia Virus protein VP39"/>
    <property type="match status" value="1"/>
</dbReference>
<dbReference type="CDD" id="cd02440">
    <property type="entry name" value="AdoMet_MTases"/>
    <property type="match status" value="1"/>
</dbReference>
<comment type="catalytic activity">
    <reaction evidence="9">
        <text>a 2'-deoxyadenosine in DNA + S-adenosyl-L-methionine = an N(6)-methyl-2'-deoxyadenosine in DNA + S-adenosyl-L-homocysteine + H(+)</text>
        <dbReference type="Rhea" id="RHEA:15197"/>
        <dbReference type="Rhea" id="RHEA-COMP:12418"/>
        <dbReference type="Rhea" id="RHEA-COMP:12419"/>
        <dbReference type="ChEBI" id="CHEBI:15378"/>
        <dbReference type="ChEBI" id="CHEBI:57856"/>
        <dbReference type="ChEBI" id="CHEBI:59789"/>
        <dbReference type="ChEBI" id="CHEBI:90615"/>
        <dbReference type="ChEBI" id="CHEBI:90616"/>
        <dbReference type="EC" id="2.1.1.72"/>
    </reaction>
</comment>
<keyword evidence="5" id="KW-0808">Transferase</keyword>
<dbReference type="PRINTS" id="PR00507">
    <property type="entry name" value="N12N6MTFRASE"/>
</dbReference>
<evidence type="ECO:0000313" key="14">
    <source>
        <dbReference type="Proteomes" id="UP001432059"/>
    </source>
</evidence>
<protein>
    <recommendedName>
        <fullName evidence="3">site-specific DNA-methyltransferase (adenine-specific)</fullName>
        <ecNumber evidence="3">2.1.1.72</ecNumber>
    </recommendedName>
</protein>
<keyword evidence="8" id="KW-0238">DNA-binding</keyword>
<evidence type="ECO:0000256" key="7">
    <source>
        <dbReference type="ARBA" id="ARBA00022747"/>
    </source>
</evidence>
<evidence type="ECO:0000259" key="12">
    <source>
        <dbReference type="Pfam" id="PF02384"/>
    </source>
</evidence>
<dbReference type="InterPro" id="IPR029063">
    <property type="entry name" value="SAM-dependent_MTases_sf"/>
</dbReference>
<dbReference type="CDD" id="cd17291">
    <property type="entry name" value="RMtype1_S_MgeORF438P-TRD-CR_like"/>
    <property type="match status" value="1"/>
</dbReference>
<keyword evidence="10" id="KW-0175">Coiled coil</keyword>
<dbReference type="GO" id="GO:0003677">
    <property type="term" value="F:DNA binding"/>
    <property type="evidence" value="ECO:0007669"/>
    <property type="project" value="UniProtKB-KW"/>
</dbReference>
<sequence>MITKQNFKHLLIHLGFEENKNIFTKKIGDGEYILKVDFSSEKLIYPDGLIAQRDTTKNFSQPENFVVFECVHNLLQAGYNPQHIILEQGMPGGHGMTGGFCDIIVQDNDKNEYLLIECKTADDPKSKEFTKAWNKMLRDGGQLFNYYNSYRKAKWICLYSSDFDENHKYTQLYHLISMQDNDEYLESNPKLRSFKQVAEVSGGKEEYFKVWTETYQNDFISHNLFESEVFKIGNRPYHLGDLKFVDNDTIAKKYHRFATIMRQHNISGRENAFDKLVNLFLCKVVDEKNNPENLKVYWRGASSDNHYDFQDRLQSLYKVGMMEFLNEEVTYIEENEIEKAFHLFKNRKDETKKVILDYFKQLKFYSNNAFAFLDVHNENLFLQNAIILKEVVQMLQDIRLKNEDEQHQFLGDLFEGFLDQGVKQSEGQFFTPMPIVKFLVSALPLSEILQKEETPKVIDYACGAGHFLTEYATQIKDIIGRDEKQKLKNHYENIYGIEKEYRLSKVAKVSAFMYGQDEINIIYADALGRHEKIKDNAFSVLIANPPYSVKGFLSTLNDDDKAKFELYNNLTEESFNSIETFFIEKAKQLLKTDGVAAIVLPSSVLTNGNIYIKCREIILKYFDLVAIAEFGSGTFGKTGTNTATLFLRRKTQRPDLAEHYKNRVEAWFKGDFDNQIEEVFADNYLLKNYCAHCGFDFDDYQNFLQNHNTKIFDTEIFKEYRREFDNSTEIKNLKKKTYFKKLETDAQTELLDKEFKTYAKAIESEKVYFYLMAKDNKSEVLVVKSPADNKKNKEFLGYEWSSAKGNEGIKYLGSNISDDEENINRNQGIYQIQTPLFNPNHLADESKINTLIRQHFMGESITISEQNKEFVSLLPLTDMLDFSRTGFDKAIRTSVQKKIEVKSKYQVVYLEDFPADIKKGKSITSKNAIAGDYKVVAGGKEFAYMHNEYNREENTITISASGANAGFVNFWSEKIFASDCTTIRGENDLATKYIFVYLQSIQDKIFDLARGAAQPHVYPDDIKKLKIPLPPLSIQEAIVKECEKIDNEYENSRMKIEEYRAKIAQIFHDLEVLDKNVVGG</sequence>
<dbReference type="InterPro" id="IPR038333">
    <property type="entry name" value="T1MK-like_N_sf"/>
</dbReference>
<evidence type="ECO:0000313" key="13">
    <source>
        <dbReference type="EMBL" id="WOC50720.1"/>
    </source>
</evidence>
<dbReference type="SUPFAM" id="SSF116734">
    <property type="entry name" value="DNA methylase specificity domain"/>
    <property type="match status" value="1"/>
</dbReference>
<organism evidence="13 14">
    <name type="scientific">Bergeyella porcorum</name>
    <dbReference type="NCBI Taxonomy" id="1735111"/>
    <lineage>
        <taxon>Bacteria</taxon>
        <taxon>Pseudomonadati</taxon>
        <taxon>Bacteroidota</taxon>
        <taxon>Flavobacteriia</taxon>
        <taxon>Flavobacteriales</taxon>
        <taxon>Weeksellaceae</taxon>
        <taxon>Bergeyella</taxon>
    </lineage>
</organism>
<dbReference type="PANTHER" id="PTHR42933:SF4">
    <property type="entry name" value="TYPE I RESTRICTION ENZYME ECOKI METHYLASE SUBUNIT"/>
    <property type="match status" value="1"/>
</dbReference>
<feature type="coiled-coil region" evidence="10">
    <location>
        <begin position="1042"/>
        <end position="1076"/>
    </location>
</feature>
<dbReference type="GO" id="GO:0009007">
    <property type="term" value="F:site-specific DNA-methyltransferase (adenine-specific) activity"/>
    <property type="evidence" value="ECO:0007669"/>
    <property type="project" value="UniProtKB-EC"/>
</dbReference>
<evidence type="ECO:0000256" key="5">
    <source>
        <dbReference type="ARBA" id="ARBA00022679"/>
    </source>
</evidence>
<keyword evidence="14" id="KW-1185">Reference proteome</keyword>
<dbReference type="Proteomes" id="UP001432059">
    <property type="component" value="Chromosome"/>
</dbReference>
<dbReference type="Pfam" id="PF02384">
    <property type="entry name" value="N6_Mtase"/>
    <property type="match status" value="1"/>
</dbReference>
<proteinExistence type="inferred from homology"/>
<dbReference type="AlphaFoldDB" id="A0AAU0F068"/>
<dbReference type="GO" id="GO:0009307">
    <property type="term" value="P:DNA restriction-modification system"/>
    <property type="evidence" value="ECO:0007669"/>
    <property type="project" value="UniProtKB-KW"/>
</dbReference>
<evidence type="ECO:0000256" key="3">
    <source>
        <dbReference type="ARBA" id="ARBA00011900"/>
    </source>
</evidence>
<dbReference type="SUPFAM" id="SSF53335">
    <property type="entry name" value="S-adenosyl-L-methionine-dependent methyltransferases"/>
    <property type="match status" value="1"/>
</dbReference>
<dbReference type="EC" id="2.1.1.72" evidence="3"/>
<evidence type="ECO:0000256" key="8">
    <source>
        <dbReference type="ARBA" id="ARBA00023125"/>
    </source>
</evidence>
<dbReference type="InterPro" id="IPR051537">
    <property type="entry name" value="DNA_Adenine_Mtase"/>
</dbReference>
<dbReference type="InterPro" id="IPR044946">
    <property type="entry name" value="Restrct_endonuc_typeI_TRD_sf"/>
</dbReference>
<dbReference type="InterPro" id="IPR002052">
    <property type="entry name" value="DNA_methylase_N6_adenine_CS"/>
</dbReference>
<accession>A0AAU0F068</accession>